<keyword evidence="2" id="KW-1185">Reference proteome</keyword>
<sequence length="77" mass="8545">MTSILNPDAPVQPKSNDIVHRITHFRILPFQIGLLRGEQVEIILLVVSSHSQALPWNAAAQLFGSWRLPSASYLAGR</sequence>
<organism evidence="1 2">
    <name type="scientific">Hyaloscypha variabilis (strain UAMH 11265 / GT02V1 / F)</name>
    <name type="common">Meliniomyces variabilis</name>
    <dbReference type="NCBI Taxonomy" id="1149755"/>
    <lineage>
        <taxon>Eukaryota</taxon>
        <taxon>Fungi</taxon>
        <taxon>Dikarya</taxon>
        <taxon>Ascomycota</taxon>
        <taxon>Pezizomycotina</taxon>
        <taxon>Leotiomycetes</taxon>
        <taxon>Helotiales</taxon>
        <taxon>Hyaloscyphaceae</taxon>
        <taxon>Hyaloscypha</taxon>
        <taxon>Hyaloscypha variabilis</taxon>
    </lineage>
</organism>
<accession>A0A2J6S1S2</accession>
<evidence type="ECO:0000313" key="1">
    <source>
        <dbReference type="EMBL" id="PMD44697.1"/>
    </source>
</evidence>
<reference evidence="1 2" key="1">
    <citation type="submission" date="2016-04" db="EMBL/GenBank/DDBJ databases">
        <title>A degradative enzymes factory behind the ericoid mycorrhizal symbiosis.</title>
        <authorList>
            <consortium name="DOE Joint Genome Institute"/>
            <person name="Martino E."/>
            <person name="Morin E."/>
            <person name="Grelet G."/>
            <person name="Kuo A."/>
            <person name="Kohler A."/>
            <person name="Daghino S."/>
            <person name="Barry K."/>
            <person name="Choi C."/>
            <person name="Cichocki N."/>
            <person name="Clum A."/>
            <person name="Copeland A."/>
            <person name="Hainaut M."/>
            <person name="Haridas S."/>
            <person name="Labutti K."/>
            <person name="Lindquist E."/>
            <person name="Lipzen A."/>
            <person name="Khouja H.-R."/>
            <person name="Murat C."/>
            <person name="Ohm R."/>
            <person name="Olson A."/>
            <person name="Spatafora J."/>
            <person name="Veneault-Fourrey C."/>
            <person name="Henrissat B."/>
            <person name="Grigoriev I."/>
            <person name="Martin F."/>
            <person name="Perotto S."/>
        </authorList>
    </citation>
    <scope>NUCLEOTIDE SEQUENCE [LARGE SCALE GENOMIC DNA]</scope>
    <source>
        <strain evidence="1 2">F</strain>
    </source>
</reference>
<name>A0A2J6S1S2_HYAVF</name>
<dbReference type="EMBL" id="KZ613941">
    <property type="protein sequence ID" value="PMD44697.1"/>
    <property type="molecule type" value="Genomic_DNA"/>
</dbReference>
<proteinExistence type="predicted"/>
<evidence type="ECO:0000313" key="2">
    <source>
        <dbReference type="Proteomes" id="UP000235786"/>
    </source>
</evidence>
<dbReference type="Proteomes" id="UP000235786">
    <property type="component" value="Unassembled WGS sequence"/>
</dbReference>
<dbReference type="OrthoDB" id="1740265at2759"/>
<protein>
    <submittedName>
        <fullName evidence="1">Uncharacterized protein</fullName>
    </submittedName>
</protein>
<gene>
    <name evidence="1" type="ORF">L207DRAFT_509390</name>
</gene>
<dbReference type="AlphaFoldDB" id="A0A2J6S1S2"/>